<organism evidence="2 3">
    <name type="scientific">Methylobacterium soli</name>
    <dbReference type="NCBI Taxonomy" id="553447"/>
    <lineage>
        <taxon>Bacteria</taxon>
        <taxon>Pseudomonadati</taxon>
        <taxon>Pseudomonadota</taxon>
        <taxon>Alphaproteobacteria</taxon>
        <taxon>Hyphomicrobiales</taxon>
        <taxon>Methylobacteriaceae</taxon>
        <taxon>Methylobacterium</taxon>
    </lineage>
</organism>
<reference evidence="2 3" key="1">
    <citation type="submission" date="2019-09" db="EMBL/GenBank/DDBJ databases">
        <title>YIM 48816 draft genome.</title>
        <authorList>
            <person name="Jiang L."/>
        </authorList>
    </citation>
    <scope>NUCLEOTIDE SEQUENCE [LARGE SCALE GENOMIC DNA]</scope>
    <source>
        <strain evidence="2 3">YIM 48816</strain>
    </source>
</reference>
<dbReference type="OrthoDB" id="8080802at2"/>
<evidence type="ECO:0000313" key="3">
    <source>
        <dbReference type="Proteomes" id="UP000474159"/>
    </source>
</evidence>
<keyword evidence="3" id="KW-1185">Reference proteome</keyword>
<dbReference type="Proteomes" id="UP000474159">
    <property type="component" value="Unassembled WGS sequence"/>
</dbReference>
<dbReference type="EMBL" id="VZZK01000035">
    <property type="protein sequence ID" value="KAB1075003.1"/>
    <property type="molecule type" value="Genomic_DNA"/>
</dbReference>
<feature type="domain" description="Integrase catalytic" evidence="1">
    <location>
        <begin position="2"/>
        <end position="21"/>
    </location>
</feature>
<gene>
    <name evidence="2" type="ORF">F6X53_25490</name>
</gene>
<feature type="non-terminal residue" evidence="2">
    <location>
        <position position="1"/>
    </location>
</feature>
<proteinExistence type="predicted"/>
<comment type="caution">
    <text evidence="2">The sequence shown here is derived from an EMBL/GenBank/DDBJ whole genome shotgun (WGS) entry which is preliminary data.</text>
</comment>
<evidence type="ECO:0000313" key="2">
    <source>
        <dbReference type="EMBL" id="KAB1075003.1"/>
    </source>
</evidence>
<dbReference type="InterPro" id="IPR012337">
    <property type="entry name" value="RNaseH-like_sf"/>
</dbReference>
<evidence type="ECO:0000259" key="1">
    <source>
        <dbReference type="Pfam" id="PF13683"/>
    </source>
</evidence>
<accession>A0A6L3SV90</accession>
<protein>
    <submittedName>
        <fullName evidence="2">Transposase</fullName>
    </submittedName>
</protein>
<name>A0A6L3SV90_9HYPH</name>
<dbReference type="AlphaFoldDB" id="A0A6L3SV90"/>
<sequence length="36" mass="4196">GEWITDYNEHHPHRGLGMRSPRKFIRAQIQPAPCPV</sequence>
<dbReference type="InterPro" id="IPR001584">
    <property type="entry name" value="Integrase_cat-core"/>
</dbReference>
<dbReference type="SUPFAM" id="SSF53098">
    <property type="entry name" value="Ribonuclease H-like"/>
    <property type="match status" value="1"/>
</dbReference>
<dbReference type="Pfam" id="PF13683">
    <property type="entry name" value="rve_3"/>
    <property type="match status" value="1"/>
</dbReference>
<dbReference type="GO" id="GO:0015074">
    <property type="term" value="P:DNA integration"/>
    <property type="evidence" value="ECO:0007669"/>
    <property type="project" value="InterPro"/>
</dbReference>
<dbReference type="RefSeq" id="WP_151003600.1">
    <property type="nucleotide sequence ID" value="NZ_VZZK01000035.1"/>
</dbReference>